<name>A0A9X2IS01_9BACI</name>
<dbReference type="AlphaFoldDB" id="A0A9X2IS01"/>
<feature type="coiled-coil region" evidence="1">
    <location>
        <begin position="188"/>
        <end position="228"/>
    </location>
</feature>
<protein>
    <submittedName>
        <fullName evidence="2">Uncharacterized protein</fullName>
    </submittedName>
</protein>
<accession>A0A9X2IS01</accession>
<sequence length="288" mass="33823">MNERKIIPNEDDIYVKIESDLQYDNLYNLIIERDQLKTELFDSGFLSHLEKDMHRWYSVQEAGRILGGDKPIPPSSLSYYIDSLEEYIIPDDAPSNSYIRLNYLSLVKLKMVWLLKDEFRLKGLKAELGITGNPKNVIKETKESSSNRDRELADAFEKIERLETVSQTLLGLLLEKGENDQLQLKQPLQQLLNQNNLIEEQSSVLKKLEDQNNVLKEIQEKQQQQEKESNKRIIESEKKVNSLAEIFRLRKQAEEEWDKLSLLTKITKNRTDFIESWINKHSNKDNKE</sequence>
<dbReference type="EMBL" id="JAMBOL010000027">
    <property type="protein sequence ID" value="MCM3716063.1"/>
    <property type="molecule type" value="Genomic_DNA"/>
</dbReference>
<dbReference type="Proteomes" id="UP001139179">
    <property type="component" value="Unassembled WGS sequence"/>
</dbReference>
<keyword evidence="1" id="KW-0175">Coiled coil</keyword>
<evidence type="ECO:0000313" key="3">
    <source>
        <dbReference type="Proteomes" id="UP001139179"/>
    </source>
</evidence>
<dbReference type="RefSeq" id="WP_251224742.1">
    <property type="nucleotide sequence ID" value="NZ_JAMBOL010000027.1"/>
</dbReference>
<evidence type="ECO:0000313" key="2">
    <source>
        <dbReference type="EMBL" id="MCM3716063.1"/>
    </source>
</evidence>
<comment type="caution">
    <text evidence="2">The sequence shown here is derived from an EMBL/GenBank/DDBJ whole genome shotgun (WGS) entry which is preliminary data.</text>
</comment>
<organism evidence="2 3">
    <name type="scientific">Halalkalibacter oceani</name>
    <dbReference type="NCBI Taxonomy" id="1653776"/>
    <lineage>
        <taxon>Bacteria</taxon>
        <taxon>Bacillati</taxon>
        <taxon>Bacillota</taxon>
        <taxon>Bacilli</taxon>
        <taxon>Bacillales</taxon>
        <taxon>Bacillaceae</taxon>
        <taxon>Halalkalibacter</taxon>
    </lineage>
</organism>
<evidence type="ECO:0000256" key="1">
    <source>
        <dbReference type="SAM" id="Coils"/>
    </source>
</evidence>
<proteinExistence type="predicted"/>
<gene>
    <name evidence="2" type="ORF">M3202_18585</name>
</gene>
<reference evidence="2" key="1">
    <citation type="submission" date="2022-05" db="EMBL/GenBank/DDBJ databases">
        <title>Comparative Genomics of Spacecraft Associated Microbes.</title>
        <authorList>
            <person name="Tran M.T."/>
            <person name="Wright A."/>
            <person name="Seuylemezian A."/>
            <person name="Eisen J."/>
            <person name="Coil D."/>
        </authorList>
    </citation>
    <scope>NUCLEOTIDE SEQUENCE</scope>
    <source>
        <strain evidence="2">214.1.1</strain>
    </source>
</reference>
<keyword evidence="3" id="KW-1185">Reference proteome</keyword>